<comment type="caution">
    <text evidence="6">The sequence shown here is derived from an EMBL/GenBank/DDBJ whole genome shotgun (WGS) entry which is preliminary data.</text>
</comment>
<feature type="domain" description="EGF-like" evidence="5">
    <location>
        <begin position="741"/>
        <end position="782"/>
    </location>
</feature>
<keyword evidence="2" id="KW-0677">Repeat</keyword>
<gene>
    <name evidence="6" type="ORF">PSON_ATCC_30995.1.T1610111</name>
</gene>
<dbReference type="PANTHER" id="PTHR38934:SF6">
    <property type="entry name" value="CHROMOSOME UNDETERMINED SCAFFOLD_176, WHOLE GENOME SHOTGUN SEQUENCE"/>
    <property type="match status" value="1"/>
</dbReference>
<keyword evidence="3" id="KW-1015">Disulfide bond</keyword>
<dbReference type="Proteomes" id="UP000692954">
    <property type="component" value="Unassembled WGS sequence"/>
</dbReference>
<keyword evidence="4" id="KW-0472">Membrane</keyword>
<feature type="domain" description="EGF-like" evidence="5">
    <location>
        <begin position="1617"/>
        <end position="1649"/>
    </location>
</feature>
<evidence type="ECO:0000256" key="3">
    <source>
        <dbReference type="ARBA" id="ARBA00023157"/>
    </source>
</evidence>
<dbReference type="OrthoDB" id="409374at2759"/>
<evidence type="ECO:0000259" key="5">
    <source>
        <dbReference type="SMART" id="SM00181"/>
    </source>
</evidence>
<feature type="domain" description="EGF-like" evidence="5">
    <location>
        <begin position="1131"/>
        <end position="1164"/>
    </location>
</feature>
<dbReference type="InterPro" id="IPR006212">
    <property type="entry name" value="Furin_repeat"/>
</dbReference>
<dbReference type="InterPro" id="IPR011936">
    <property type="entry name" value="Myxo_disulph_rpt"/>
</dbReference>
<dbReference type="SMART" id="SM00261">
    <property type="entry name" value="FU"/>
    <property type="match status" value="13"/>
</dbReference>
<feature type="domain" description="EGF-like" evidence="5">
    <location>
        <begin position="1009"/>
        <end position="1043"/>
    </location>
</feature>
<dbReference type="InterPro" id="IPR000742">
    <property type="entry name" value="EGF"/>
</dbReference>
<evidence type="ECO:0000256" key="4">
    <source>
        <dbReference type="SAM" id="Phobius"/>
    </source>
</evidence>
<feature type="transmembrane region" description="Helical" evidence="4">
    <location>
        <begin position="1995"/>
        <end position="2020"/>
    </location>
</feature>
<feature type="domain" description="EGF-like" evidence="5">
    <location>
        <begin position="435"/>
        <end position="464"/>
    </location>
</feature>
<evidence type="ECO:0000313" key="7">
    <source>
        <dbReference type="Proteomes" id="UP000692954"/>
    </source>
</evidence>
<feature type="domain" description="EGF-like" evidence="5">
    <location>
        <begin position="1435"/>
        <end position="1468"/>
    </location>
</feature>
<keyword evidence="4" id="KW-1133">Transmembrane helix</keyword>
<keyword evidence="1" id="KW-0732">Signal</keyword>
<keyword evidence="7" id="KW-1185">Reference proteome</keyword>
<feature type="transmembrane region" description="Helical" evidence="4">
    <location>
        <begin position="2097"/>
        <end position="2120"/>
    </location>
</feature>
<dbReference type="PANTHER" id="PTHR38934">
    <property type="entry name" value="HYPHALLY REGULATED CELL WALL PROTEIN 1"/>
    <property type="match status" value="1"/>
</dbReference>
<accession>A0A8S1RBK1</accession>
<feature type="domain" description="EGF-like" evidence="5">
    <location>
        <begin position="893"/>
        <end position="921"/>
    </location>
</feature>
<feature type="domain" description="EGF-like" evidence="5">
    <location>
        <begin position="1495"/>
        <end position="1529"/>
    </location>
</feature>
<evidence type="ECO:0000313" key="6">
    <source>
        <dbReference type="EMBL" id="CAD8125726.1"/>
    </source>
</evidence>
<evidence type="ECO:0000256" key="2">
    <source>
        <dbReference type="ARBA" id="ARBA00022737"/>
    </source>
</evidence>
<dbReference type="CDD" id="cd00064">
    <property type="entry name" value="FU"/>
    <property type="match status" value="1"/>
</dbReference>
<evidence type="ECO:0000256" key="1">
    <source>
        <dbReference type="ARBA" id="ARBA00022729"/>
    </source>
</evidence>
<feature type="domain" description="EGF-like" evidence="5">
    <location>
        <begin position="1370"/>
        <end position="1408"/>
    </location>
</feature>
<feature type="transmembrane region" description="Helical" evidence="4">
    <location>
        <begin position="2173"/>
        <end position="2194"/>
    </location>
</feature>
<sequence length="2223" mass="254530">MSIVLSQLVSGSWRLIDFSFTDKQISQNQWKMNECCSSHNLNDNIERNVCSSNQLEYVRLKKQMRYLQKSFRYKSYQVQIIFDAFFDGAISRNSELRVAYDSNRNSNNDMQLYIIDYDQSVLNQNSNLICHNSPNSKFKLETIVSNYVQSNSNNFTIKICFDPYDHRCRDGCDWDHQSSDQSCNDDYIQVGIRNLLVYIKVCHPTCLTCNGPTESDCLSCYDSQSVQFGECKCIDSQQFSETFIGCRQECNRDNSIARYDKICVEDTRIKSKFTLFQDDGIPQQDKRYLPLAFRNDEFHPKNTDLVFENCNGKSFIGKLQYSEGMLYQMSLENQVKFIRIRITFYFFNLQQTSEIQILHNNQLQSRIIKNATGFQVENLFKIFEKDENCGSSYTLLRVEMTFQLFNSYPAIQIQGQLQQESESWGLRNITIDSGFCQENCLVCSGFSTCSQCNSGYNLYKNQCVQTCPVYSSNCIDYEDLIPYSRYLAKGFYNLNMTYDEIEDFYDSTTEISQSLSTRQKFSFLNNKIVLGGLLVWNNGAYIKRWNIQNPHYAVSIYFNLTYGDGYTGNFKYKVGLSSNAYSASFNNPGGGSNLIGRTGLESTRYFNVSLTNFYDNVLYVEFLCETTPTNITKEFCAISDYFIVVHYCPPFCLGCTSLTTCNGGYSGPNCAITQYLDFNSITQVYNCKDCTQPGCYTCISLNECTQCKNNKFQLLNGICLCNPFTYLQGDDCLKCNKYCENCYGSSNNNCLTCIQDHHRGIKRNQCLCLPGYYDDGVNLPCLPLCGDLIVVEQEDCDDGNNNPFDGCHNCKFACNFACDICLDGKLDMKSIIMIVVQFVKEINQHQFNNVQKTQETVLIVSMNVLQTVLIVILVDVLYVMKIKDDGCSYCKFSCDIFCQTCINSICMTCQNGYYLIENKCVPICQDGQLVFPEQCEDGNIAPFDGCFNCKFQCSEYCIDCQFGICQKCNESIGWYLQNDGSCQSICGDNILVLQNEECDNNTIRSVCNQCQITCDMNCLNCYRGICIKCIEGYKLEQSIQKCVRECQNGIIVKQESTCEDGNNLLNDGCYQCQLSCQPSCTLCSTIGCLECHSSGWVLNQLYHKCETVCGDGITIQNYEECDDLIDQNCFQCKFDCQDSCLICNKGNCLKCKIGWFLNLDQKCYSSTGDSQIVGDEQCDDNNSLMYDGCYLSKYQCQKQCNICDFGKCIECLQGYQYLDGKCYEILNDGQILGNEQCDDQNLIAEDGCFNGQFDCPEYCEYCYQGQCLQCNNESTLLNTLNNQCISLCGDGYLSHYEQCDDANNIPYDGCYLCEFSCNYYCQTCHLGVCSQCQMGYQLDQSKNICQSICGDGIVTYDEQCDDANLLQYQECVNCKLICQEQCINCVDGQCFECVPKGWQLNLIDMNCQPICGDLLIVGDEQCDDGNDINDDGCIDCYFQCQEQCTHCEKGECRECNTEGWQLNINRCTTVCGDKLVLGREECDDGNLIPHDGCYECKFQCQEQCTDCVLGVCQACIKPGWILNLNNLCSTFCGDGVTIDPYEQCDDGNETPYDGCHYCEFQCEQLCTLCELGICYECNQLGWIIQDFQCTPYCGDGLVVGYEQCDDMNSIEKDGCYECKFMCDEYCIDCEEGICKECPEGMHLFDHLCQPKCGDGFNLKLFEQCDDGNIENGDGCNSKCQIEKDWICISNQNTFSVCTYEKQPDFSIIALTTHPQEFCDIQIIFTQQVKFSSIIKNNLNTHVQARLLDFEDDDYKIEFTKEIEIIHDQVIDLILEYRVTFLSPIENPVFQIEFIDDPILSELNQPLSKKQGRIKLQTPIVLAQSQIDIAQQASSFNEGIIISLMSLSSICLLTGQSDIFWNLMDQLQYLSYVKYINIQFSPNLDIYFELFKIITISPLISASGFETLFNSLDGEEQYFVKTKSKFLKDDVNAYFFTNFQSFLFCILSTYLSFFSAKMLYFLLRKIQQKEIVKLGYTVGKYIIKARSLLKRKMSEFYYNALLRILLSNSYDISFACCIQLANYPTDDNPVLIVNYYFSFLMYVGIILSILYLINISSVFSKNTSIKNKSQYEAVFDGINKNQNIWTFQYNSIQMIKKLIFISLVVFLQENGYIQVIAISILQTIFLMHNILNKPLDNQNEYIKIVTTEIIIIFNVLSFLIYLYKIELEIDSESVIILGWLHIFTFSSILAITFLLDIMQQIKKLINVIRDAIRKPEKQLEPIFY</sequence>
<feature type="transmembrane region" description="Helical" evidence="4">
    <location>
        <begin position="2032"/>
        <end position="2052"/>
    </location>
</feature>
<dbReference type="EMBL" id="CAJJDN010000161">
    <property type="protein sequence ID" value="CAD8125726.1"/>
    <property type="molecule type" value="Genomic_DNA"/>
</dbReference>
<dbReference type="SMART" id="SM00181">
    <property type="entry name" value="EGF"/>
    <property type="match status" value="10"/>
</dbReference>
<feature type="transmembrane region" description="Helical" evidence="4">
    <location>
        <begin position="1940"/>
        <end position="1962"/>
    </location>
</feature>
<proteinExistence type="predicted"/>
<feature type="domain" description="EGF-like" evidence="5">
    <location>
        <begin position="1316"/>
        <end position="1346"/>
    </location>
</feature>
<dbReference type="NCBIfam" id="TIGR02232">
    <property type="entry name" value="myxo_disulf_rpt"/>
    <property type="match status" value="5"/>
</dbReference>
<keyword evidence="4" id="KW-0812">Transmembrane</keyword>
<reference evidence="6" key="1">
    <citation type="submission" date="2021-01" db="EMBL/GenBank/DDBJ databases">
        <authorList>
            <consortium name="Genoscope - CEA"/>
            <person name="William W."/>
        </authorList>
    </citation>
    <scope>NUCLEOTIDE SEQUENCE</scope>
</reference>
<feature type="transmembrane region" description="Helical" evidence="4">
    <location>
        <begin position="2140"/>
        <end position="2161"/>
    </location>
</feature>
<protein>
    <recommendedName>
        <fullName evidence="5">EGF-like domain-containing protein</fullName>
    </recommendedName>
</protein>
<dbReference type="Pfam" id="PF13948">
    <property type="entry name" value="DUF4215"/>
    <property type="match status" value="14"/>
</dbReference>
<name>A0A8S1RBK1_9CILI</name>
<organism evidence="6 7">
    <name type="scientific">Paramecium sonneborni</name>
    <dbReference type="NCBI Taxonomy" id="65129"/>
    <lineage>
        <taxon>Eukaryota</taxon>
        <taxon>Sar</taxon>
        <taxon>Alveolata</taxon>
        <taxon>Ciliophora</taxon>
        <taxon>Intramacronucleata</taxon>
        <taxon>Oligohymenophorea</taxon>
        <taxon>Peniculida</taxon>
        <taxon>Parameciidae</taxon>
        <taxon>Paramecium</taxon>
    </lineage>
</organism>